<dbReference type="InterPro" id="IPR019752">
    <property type="entry name" value="Pyrv/ketoisovalerate_OxRed_cat"/>
</dbReference>
<feature type="binding site" evidence="13">
    <location>
        <position position="760"/>
    </location>
    <ligand>
        <name>[4Fe-4S] cluster</name>
        <dbReference type="ChEBI" id="CHEBI:49883"/>
        <label>2</label>
    </ligand>
</feature>
<evidence type="ECO:0000256" key="8">
    <source>
        <dbReference type="ARBA" id="ARBA00023014"/>
    </source>
</evidence>
<feature type="binding site" evidence="13">
    <location>
        <position position="830"/>
    </location>
    <ligand>
        <name>[4Fe-4S] cluster</name>
        <dbReference type="ChEBI" id="CHEBI:49883"/>
        <label>3</label>
    </ligand>
</feature>
<feature type="binding site" evidence="13">
    <location>
        <position position="1089"/>
    </location>
    <ligand>
        <name>[4Fe-4S] cluster</name>
        <dbReference type="ChEBI" id="CHEBI:49883"/>
        <label>3</label>
    </ligand>
</feature>
<dbReference type="Pfam" id="PF02775">
    <property type="entry name" value="TPP_enzyme_C"/>
    <property type="match status" value="1"/>
</dbReference>
<evidence type="ECO:0000256" key="10">
    <source>
        <dbReference type="PIRNR" id="PIRNR000159"/>
    </source>
</evidence>
<evidence type="ECO:0000256" key="3">
    <source>
        <dbReference type="ARBA" id="ARBA00022485"/>
    </source>
</evidence>
<feature type="binding site" evidence="11">
    <location>
        <position position="835"/>
    </location>
    <ligand>
        <name>thiamine diphosphate</name>
        <dbReference type="ChEBI" id="CHEBI:58937"/>
    </ligand>
</feature>
<feature type="domain" description="4Fe-4S ferredoxin-type" evidence="14">
    <location>
        <begin position="745"/>
        <end position="772"/>
    </location>
</feature>
<protein>
    <recommendedName>
        <fullName evidence="10">Pyruvate-flavodoxin oxidoreductase</fullName>
        <ecNumber evidence="10">1.2.7.-</ecNumber>
    </recommendedName>
</protein>
<feature type="binding site" evidence="13">
    <location>
        <position position="764"/>
    </location>
    <ligand>
        <name>[4Fe-4S] cluster</name>
        <dbReference type="ChEBI" id="CHEBI:49883"/>
        <label>1</label>
    </ligand>
</feature>
<dbReference type="InterPro" id="IPR002869">
    <property type="entry name" value="Pyrv_flavodox_OxRed_cen"/>
</dbReference>
<evidence type="ECO:0000256" key="9">
    <source>
        <dbReference type="ARBA" id="ARBA00048963"/>
    </source>
</evidence>
<evidence type="ECO:0000259" key="14">
    <source>
        <dbReference type="PROSITE" id="PS51379"/>
    </source>
</evidence>
<comment type="cofactor">
    <cofactor evidence="13">
        <name>[4Fe-4S] cluster</name>
        <dbReference type="ChEBI" id="CHEBI:49883"/>
    </cofactor>
    <text evidence="13">Binds 3 [4Fe-4S] clusters per subunit.</text>
</comment>
<dbReference type="PROSITE" id="PS51379">
    <property type="entry name" value="4FE4S_FER_2"/>
    <property type="match status" value="2"/>
</dbReference>
<dbReference type="GO" id="GO:0051539">
    <property type="term" value="F:4 iron, 4 sulfur cluster binding"/>
    <property type="evidence" value="ECO:0007669"/>
    <property type="project" value="UniProtKB-KW"/>
</dbReference>
<sequence length="1194" mass="130981">MSEQNNTRKVTVDGGNAVAHIAYRVSDICSIYPITPSSDMSELSDLWATQGIKNIWGQVPQVIEMQSEGGAAGTAHGALQTGALTTTFTASQGLLLMLPNMYKIAGELTSSVFHVAARSIAAQALSIFGDHQDVMAARMTGFAMLASNSVQEAHDAALITHAATLKARVPFINFFDGFRTSHEINKISLITDDQIREMISEEMVFAHRNRALNPDNPFIRGTAQNPDVYFQGRESSNPYYDTVPEIVQETMDELARLTGRQYHLFDYYGAEDAEEVVVMMGSGAQTVEQTIDEMNANGRKLGLVMVRLFRPFSMKHLLGALPKSCKKIAVLDRTKEPGGAGEPLYQDVITGLAEALGEGMIDAMPRVIGGRYGLSSKEFTPAMARAVFDNLAADNAKNHFTVGINDDVTHSSIEFDHGFDIEPDNVTRAMFFGLGSDGTVSANKNSIKIIGESTDLYCQGYFVYDSKKAGSQTTSHLRFGPDPIKAPYLITSANFIACHKYNFIDQVEMLDKAADKAVFLLNSPVAADKVWDDLPEPVQQQIIDKNISFYVIDATTVARNAGMGRRINTIMQTCFFALSGVLPRDEAIANIKAAIEKTYMRKGQEIVDLNFKAVDASLDHLHQVEVPERISSSHGMKPSVSVQAPTFVQEVTAPMLAGRGDDLPVSMIPVDGTYPSGTARWEKRNIADFVPKWEPDVCIQCGNCSFVCPHSVIRARFYHEDTLNNAPATFESAPVSARGFPESRYTLQIYVEDCTGCGLCVEACPAYDQNDDSNSRKAINMMAKEPDLDEARANIDFFDTIPVNKRSTVNFASVRGAQFLEPLFEFSGACAGCGETPYVRLLTQLFGPRLLVANATGCSSIYGGNLPATPWSTNREGRGPAWSNSLFEDNAEFGLGMRVSADQQLVMAKDMLSGMTDHFDQAFIDSLMDTSQEIGTEMHQQRERVKELKRRLETIDDPKAKALLTVADHLVRRSVWLVGGDGWAYDIGSGGLDHALASGRNINVLVLDTEVYSNTGGQASKSTPIAATAKFAAAGKAVTKKDLALQAISYGNVYVARVAFGANPQQTLQAMREAEAYPGPSIILAYSPCIAHGIDLRDGLSQQEKAVESGYWPLLRYNPQRRKAGLRPFILDSTRPSIPLEEFAYNEQRYKLLQKNNADAAAKLMKLAQESLDLRWQTYEHMAEQEPAHFQPVG</sequence>
<keyword evidence="5 10" id="KW-0249">Electron transport</keyword>
<dbReference type="GO" id="GO:0006979">
    <property type="term" value="P:response to oxidative stress"/>
    <property type="evidence" value="ECO:0007669"/>
    <property type="project" value="TreeGrafter"/>
</dbReference>
<feature type="site" description="Important for catalytic activity" evidence="12">
    <location>
        <position position="68"/>
    </location>
</feature>
<feature type="binding site" evidence="13">
    <location>
        <position position="708"/>
    </location>
    <ligand>
        <name>[4Fe-4S] cluster</name>
        <dbReference type="ChEBI" id="CHEBI:49883"/>
        <label>2</label>
    </ligand>
</feature>
<reference evidence="15 16" key="1">
    <citation type="submission" date="2016-11" db="EMBL/GenBank/DDBJ databases">
        <title>Mixed transmission modes and dynamic genome evolution in an obligate animal-bacterial symbiosis.</title>
        <authorList>
            <person name="Russell S.L."/>
            <person name="Corbett-Detig R.B."/>
            <person name="Cavanaugh C.M."/>
        </authorList>
    </citation>
    <scope>NUCLEOTIDE SEQUENCE [LARGE SCALE GENOMIC DNA]</scope>
    <source>
        <strain evidence="15">Sveles-Q1</strain>
    </source>
</reference>
<comment type="similarity">
    <text evidence="1 10">Belongs to the pyruvate:ferredoxin/flavodoxin oxidoreductase family.</text>
</comment>
<dbReference type="OrthoDB" id="9794954at2"/>
<dbReference type="PANTHER" id="PTHR32154">
    <property type="entry name" value="PYRUVATE-FLAVODOXIN OXIDOREDUCTASE-RELATED"/>
    <property type="match status" value="1"/>
</dbReference>
<feature type="binding site" evidence="11">
    <location>
        <position position="118"/>
    </location>
    <ligand>
        <name>pyruvate</name>
        <dbReference type="ChEBI" id="CHEBI:15361"/>
    </ligand>
</feature>
<dbReference type="InterPro" id="IPR050722">
    <property type="entry name" value="Pyruvate:ferred/Flavod_OxRd"/>
</dbReference>
<feature type="binding site" evidence="11">
    <location>
        <position position="35"/>
    </location>
    <ligand>
        <name>pyruvate</name>
        <dbReference type="ChEBI" id="CHEBI:15361"/>
    </ligand>
</feature>
<feature type="binding site" evidence="11">
    <location>
        <begin position="1009"/>
        <end position="1014"/>
    </location>
    <ligand>
        <name>thiamine diphosphate</name>
        <dbReference type="ChEBI" id="CHEBI:58937"/>
    </ligand>
</feature>
<accession>A0A1T2L655</accession>
<keyword evidence="8 13" id="KW-0411">Iron-sulfur</keyword>
<dbReference type="PROSITE" id="PS00198">
    <property type="entry name" value="4FE4S_FER_1"/>
    <property type="match status" value="2"/>
</dbReference>
<dbReference type="GO" id="GO:0016903">
    <property type="term" value="F:oxidoreductase activity, acting on the aldehyde or oxo group of donors"/>
    <property type="evidence" value="ECO:0007669"/>
    <property type="project" value="InterPro"/>
</dbReference>
<dbReference type="InterPro" id="IPR011766">
    <property type="entry name" value="TPP_enzyme_TPP-bd"/>
</dbReference>
<dbReference type="FunFam" id="3.40.50.970:FF:000012">
    <property type="entry name" value="Pyruvate:ferredoxin (Flavodoxin) oxidoreductase"/>
    <property type="match status" value="1"/>
</dbReference>
<feature type="binding site" evidence="13">
    <location>
        <position position="698"/>
    </location>
    <ligand>
        <name>[4Fe-4S] cluster</name>
        <dbReference type="ChEBI" id="CHEBI:49883"/>
        <label>1</label>
    </ligand>
</feature>
<dbReference type="GO" id="GO:0022900">
    <property type="term" value="P:electron transport chain"/>
    <property type="evidence" value="ECO:0007669"/>
    <property type="project" value="InterPro"/>
</dbReference>
<feature type="binding site" evidence="13">
    <location>
        <position position="701"/>
    </location>
    <ligand>
        <name>[4Fe-4S] cluster</name>
        <dbReference type="ChEBI" id="CHEBI:49883"/>
        <label>1</label>
    </ligand>
</feature>
<dbReference type="SUPFAM" id="SSF53323">
    <property type="entry name" value="Pyruvate-ferredoxin oxidoreductase, PFOR, domain III"/>
    <property type="match status" value="1"/>
</dbReference>
<dbReference type="InterPro" id="IPR009014">
    <property type="entry name" value="Transketo_C/PFOR_II"/>
</dbReference>
<dbReference type="FunFam" id="3.40.50.970:FF:000041">
    <property type="entry name" value="Pyruvate:ferredoxin (Flavodoxin) oxidoreductase"/>
    <property type="match status" value="1"/>
</dbReference>
<dbReference type="GO" id="GO:0030976">
    <property type="term" value="F:thiamine pyrophosphate binding"/>
    <property type="evidence" value="ECO:0007669"/>
    <property type="project" value="InterPro"/>
</dbReference>
<comment type="caution">
    <text evidence="15">The sequence shown here is derived from an EMBL/GenBank/DDBJ whole genome shotgun (WGS) entry which is preliminary data.</text>
</comment>
<dbReference type="GO" id="GO:0044281">
    <property type="term" value="P:small molecule metabolic process"/>
    <property type="evidence" value="ECO:0007669"/>
    <property type="project" value="UniProtKB-ARBA"/>
</dbReference>
<dbReference type="InterPro" id="IPR019456">
    <property type="entry name" value="Pyrv-flavodox_OxRtase_EKR"/>
</dbReference>
<evidence type="ECO:0000256" key="6">
    <source>
        <dbReference type="ARBA" id="ARBA00023002"/>
    </source>
</evidence>
<dbReference type="Gene3D" id="3.40.50.920">
    <property type="match status" value="1"/>
</dbReference>
<feature type="binding site" evidence="13">
    <location>
        <position position="757"/>
    </location>
    <ligand>
        <name>[4Fe-4S] cluster</name>
        <dbReference type="ChEBI" id="CHEBI:49883"/>
        <label>2</label>
    </ligand>
</feature>
<dbReference type="AlphaFoldDB" id="A0A1T2L655"/>
<evidence type="ECO:0000313" key="15">
    <source>
        <dbReference type="EMBL" id="OOZ40563.1"/>
    </source>
</evidence>
<feature type="domain" description="4Fe-4S ferredoxin-type" evidence="14">
    <location>
        <begin position="689"/>
        <end position="718"/>
    </location>
</feature>
<feature type="binding site" evidence="11">
    <location>
        <begin position="980"/>
        <end position="983"/>
    </location>
    <ligand>
        <name>thiamine diphosphate</name>
        <dbReference type="ChEBI" id="CHEBI:58937"/>
    </ligand>
</feature>
<feature type="site" description="Important for catalytic activity" evidence="12">
    <location>
        <position position="118"/>
    </location>
</feature>
<dbReference type="RefSeq" id="WP_078483415.1">
    <property type="nucleotide sequence ID" value="NZ_MPRL01000022.1"/>
</dbReference>
<dbReference type="SUPFAM" id="SSF54862">
    <property type="entry name" value="4Fe-4S ferredoxins"/>
    <property type="match status" value="1"/>
</dbReference>
<dbReference type="SUPFAM" id="SSF52922">
    <property type="entry name" value="TK C-terminal domain-like"/>
    <property type="match status" value="1"/>
</dbReference>
<evidence type="ECO:0000313" key="16">
    <source>
        <dbReference type="Proteomes" id="UP000191110"/>
    </source>
</evidence>
<dbReference type="InterPro" id="IPR033412">
    <property type="entry name" value="PFOR_II"/>
</dbReference>
<dbReference type="CDD" id="cd03377">
    <property type="entry name" value="TPP_PFOR_PNO"/>
    <property type="match status" value="1"/>
</dbReference>
<dbReference type="InterPro" id="IPR002880">
    <property type="entry name" value="Pyrv_Fd/Flavodoxin_OxRdtase_N"/>
</dbReference>
<keyword evidence="7 13" id="KW-0408">Iron</keyword>
<keyword evidence="15" id="KW-0670">Pyruvate</keyword>
<keyword evidence="3 13" id="KW-0004">4Fe-4S</keyword>
<dbReference type="Pfam" id="PF10371">
    <property type="entry name" value="EKR"/>
    <property type="match status" value="1"/>
</dbReference>
<dbReference type="SMART" id="SM00890">
    <property type="entry name" value="EKR"/>
    <property type="match status" value="1"/>
</dbReference>
<keyword evidence="6 10" id="KW-0560">Oxidoreductase</keyword>
<organism evidence="15 16">
    <name type="scientific">Solemya pervernicosa gill symbiont</name>
    <dbReference type="NCBI Taxonomy" id="642797"/>
    <lineage>
        <taxon>Bacteria</taxon>
        <taxon>Pseudomonadati</taxon>
        <taxon>Pseudomonadota</taxon>
        <taxon>Gammaproteobacteria</taxon>
        <taxon>sulfur-oxidizing symbionts</taxon>
    </lineage>
</organism>
<evidence type="ECO:0000256" key="7">
    <source>
        <dbReference type="ARBA" id="ARBA00023004"/>
    </source>
</evidence>
<evidence type="ECO:0000256" key="12">
    <source>
        <dbReference type="PIRSR" id="PIRSR000159-2"/>
    </source>
</evidence>
<keyword evidence="2 10" id="KW-0813">Transport</keyword>
<feature type="site" description="Important for catalytic activity" evidence="12">
    <location>
        <position position="1014"/>
    </location>
</feature>
<proteinExistence type="inferred from homology"/>
<evidence type="ECO:0000256" key="4">
    <source>
        <dbReference type="ARBA" id="ARBA00022723"/>
    </source>
</evidence>
<evidence type="ECO:0000256" key="2">
    <source>
        <dbReference type="ARBA" id="ARBA00022448"/>
    </source>
</evidence>
<dbReference type="Gene3D" id="3.40.920.10">
    <property type="entry name" value="Pyruvate-ferredoxin oxidoreductase, PFOR, domain III"/>
    <property type="match status" value="1"/>
</dbReference>
<dbReference type="NCBIfam" id="TIGR02176">
    <property type="entry name" value="pyruv_ox_red"/>
    <property type="match status" value="1"/>
</dbReference>
<feature type="binding site" evidence="11">
    <location>
        <position position="68"/>
    </location>
    <ligand>
        <name>thiamine diphosphate</name>
        <dbReference type="ChEBI" id="CHEBI:58937"/>
    </ligand>
</feature>
<dbReference type="FunFam" id="3.40.50.920:FF:000007">
    <property type="entry name" value="Pyruvate:ferredoxin (Flavodoxin) oxidoreductase"/>
    <property type="match status" value="1"/>
</dbReference>
<dbReference type="GO" id="GO:0005506">
    <property type="term" value="F:iron ion binding"/>
    <property type="evidence" value="ECO:0007669"/>
    <property type="project" value="InterPro"/>
</dbReference>
<feature type="binding site" evidence="13">
    <location>
        <position position="858"/>
    </location>
    <ligand>
        <name>[4Fe-4S] cluster</name>
        <dbReference type="ChEBI" id="CHEBI:49883"/>
        <label>3</label>
    </ligand>
</feature>
<dbReference type="SUPFAM" id="SSF52518">
    <property type="entry name" value="Thiamin diphosphate-binding fold (THDP-binding)"/>
    <property type="match status" value="2"/>
</dbReference>
<dbReference type="PANTHER" id="PTHR32154:SF0">
    <property type="entry name" value="PYRUVATE-FLAVODOXIN OXIDOREDUCTASE-RELATED"/>
    <property type="match status" value="1"/>
</dbReference>
<dbReference type="Gene3D" id="3.30.70.20">
    <property type="match status" value="1"/>
</dbReference>
<keyword evidence="16" id="KW-1185">Reference proteome</keyword>
<dbReference type="Pfam" id="PF12838">
    <property type="entry name" value="Fer4_7"/>
    <property type="match status" value="1"/>
</dbReference>
<dbReference type="Pfam" id="PF17147">
    <property type="entry name" value="PFOR_II"/>
    <property type="match status" value="1"/>
</dbReference>
<dbReference type="Gene3D" id="3.40.50.970">
    <property type="match status" value="2"/>
</dbReference>
<dbReference type="Pfam" id="PF01855">
    <property type="entry name" value="POR_N"/>
    <property type="match status" value="1"/>
</dbReference>
<dbReference type="CDD" id="cd07034">
    <property type="entry name" value="TPP_PYR_PFOR_IOR-alpha_like"/>
    <property type="match status" value="1"/>
</dbReference>
<gene>
    <name evidence="15" type="ORF">BOW53_07220</name>
</gene>
<dbReference type="EC" id="1.2.7.-" evidence="10"/>
<comment type="catalytic activity">
    <reaction evidence="9 10">
        <text>oxidized [flavodoxin] + pyruvate + CoA + 2 H(+) = reduced [flavodoxin] + acetyl-CoA + CO2</text>
        <dbReference type="Rhea" id="RHEA:44140"/>
        <dbReference type="Rhea" id="RHEA-COMP:10622"/>
        <dbReference type="Rhea" id="RHEA-COMP:10623"/>
        <dbReference type="ChEBI" id="CHEBI:15361"/>
        <dbReference type="ChEBI" id="CHEBI:15378"/>
        <dbReference type="ChEBI" id="CHEBI:16526"/>
        <dbReference type="ChEBI" id="CHEBI:57287"/>
        <dbReference type="ChEBI" id="CHEBI:57288"/>
        <dbReference type="ChEBI" id="CHEBI:57618"/>
        <dbReference type="ChEBI" id="CHEBI:58210"/>
    </reaction>
</comment>
<feature type="binding site" evidence="13">
    <location>
        <position position="833"/>
    </location>
    <ligand>
        <name>[4Fe-4S] cluster</name>
        <dbReference type="ChEBI" id="CHEBI:49883"/>
        <label>3</label>
    </ligand>
</feature>
<feature type="site" description="Important for catalytic activity" evidence="12">
    <location>
        <position position="35"/>
    </location>
</feature>
<feature type="binding site" evidence="13">
    <location>
        <position position="704"/>
    </location>
    <ligand>
        <name>[4Fe-4S] cluster</name>
        <dbReference type="ChEBI" id="CHEBI:49883"/>
        <label>1</label>
    </ligand>
</feature>
<dbReference type="FunFam" id="3.40.920.10:FF:000001">
    <property type="entry name" value="Pyruvate:ferredoxin (Flavodoxin) oxidoreductase"/>
    <property type="match status" value="1"/>
</dbReference>
<feature type="binding site" evidence="11">
    <location>
        <position position="858"/>
    </location>
    <ligand>
        <name>thiamine diphosphate</name>
        <dbReference type="ChEBI" id="CHEBI:58937"/>
    </ligand>
</feature>
<evidence type="ECO:0000256" key="5">
    <source>
        <dbReference type="ARBA" id="ARBA00022982"/>
    </source>
</evidence>
<evidence type="ECO:0000256" key="1">
    <source>
        <dbReference type="ARBA" id="ARBA00009032"/>
    </source>
</evidence>
<keyword evidence="4 13" id="KW-0479">Metal-binding</keyword>
<dbReference type="PIRSF" id="PIRSF000159">
    <property type="entry name" value="NifJ"/>
    <property type="match status" value="1"/>
</dbReference>
<comment type="function">
    <text evidence="10">Oxidoreductase required for the transfer of electrons from pyruvate to flavodoxin.</text>
</comment>
<dbReference type="Pfam" id="PF01558">
    <property type="entry name" value="POR"/>
    <property type="match status" value="1"/>
</dbReference>
<evidence type="ECO:0000256" key="13">
    <source>
        <dbReference type="PIRSR" id="PIRSR000159-50"/>
    </source>
</evidence>
<name>A0A1T2L655_9GAMM</name>
<dbReference type="InterPro" id="IPR029061">
    <property type="entry name" value="THDP-binding"/>
</dbReference>
<dbReference type="EMBL" id="MPRL01000022">
    <property type="protein sequence ID" value="OOZ40563.1"/>
    <property type="molecule type" value="Genomic_DNA"/>
</dbReference>
<dbReference type="Gene3D" id="4.10.780.10">
    <property type="entry name" value="Pyruvate-flavodoxin oxidoreductase, EKR domain"/>
    <property type="match status" value="1"/>
</dbReference>
<evidence type="ECO:0000256" key="11">
    <source>
        <dbReference type="PIRSR" id="PIRSR000159-1"/>
    </source>
</evidence>
<dbReference type="InterPro" id="IPR017896">
    <property type="entry name" value="4Fe4S_Fe-S-bd"/>
</dbReference>
<dbReference type="FunFam" id="3.30.70.20:FF:000022">
    <property type="entry name" value="Pyruvate:ferredoxin (Flavodoxin) oxidoreductase"/>
    <property type="match status" value="1"/>
</dbReference>
<dbReference type="Proteomes" id="UP000191110">
    <property type="component" value="Unassembled WGS sequence"/>
</dbReference>
<dbReference type="InterPro" id="IPR017900">
    <property type="entry name" value="4Fe4S_Fe_S_CS"/>
</dbReference>
<feature type="binding site" evidence="13">
    <location>
        <position position="754"/>
    </location>
    <ligand>
        <name>[4Fe-4S] cluster</name>
        <dbReference type="ChEBI" id="CHEBI:49883"/>
        <label>2</label>
    </ligand>
</feature>
<dbReference type="InterPro" id="IPR011895">
    <property type="entry name" value="Pyrv_flavodox_OxRed"/>
</dbReference>
<dbReference type="InterPro" id="IPR037112">
    <property type="entry name" value="Pyrv-flavodox_OxR_EKR_sf"/>
</dbReference>